<dbReference type="HOGENOM" id="CLU_747407_0_0_0"/>
<evidence type="ECO:0000313" key="2">
    <source>
        <dbReference type="EMBL" id="CCW34998.1"/>
    </source>
</evidence>
<dbReference type="GO" id="GO:0005975">
    <property type="term" value="P:carbohydrate metabolic process"/>
    <property type="evidence" value="ECO:0007669"/>
    <property type="project" value="InterPro"/>
</dbReference>
<dbReference type="STRING" id="454171.CP488_02918"/>
<dbReference type="Gene3D" id="1.50.10.10">
    <property type="match status" value="1"/>
</dbReference>
<dbReference type="eggNOG" id="COG3408">
    <property type="taxonomic scope" value="Bacteria"/>
</dbReference>
<dbReference type="OrthoDB" id="8880998at2"/>
<feature type="signal peptide" evidence="1">
    <location>
        <begin position="1"/>
        <end position="18"/>
    </location>
</feature>
<sequence>MVKSRHFLCLLICWTAIGAGKGLPQTLDSYSPVAKWQRNALAATLVSVVKAIIAQQRSDGALVMGDRPPYRLSPYVANYAAMGLLDAYRITHDPGLLQAVKRWQEWYIAHMNADGTIYDYSGDIGAWRSTNDYDSTDAYAATFMELAWKYLQVAKDPSWEQKLLAVLPKLANSVCLTLQTNGLTMAKPRYPAMYTMDNVEVYKGWVAAAEFAQKMHRPQLARLYRHRARSTLEAINTLLWISDSRGRGHFLVGRQADGVGIEVKQPMVWYPDQMAQLMAIAWLPKTNETRALYFALRKQALYLPSKLMTEDELGRVVWWALAAETVGDKPTVSRILQLLMAAPKTLSTVIDIGLEGHVCDILAHALTSGY</sequence>
<dbReference type="InterPro" id="IPR012341">
    <property type="entry name" value="6hp_glycosidase-like_sf"/>
</dbReference>
<keyword evidence="1" id="KW-0732">Signal</keyword>
<dbReference type="Proteomes" id="UP000014227">
    <property type="component" value="Chromosome I"/>
</dbReference>
<evidence type="ECO:0000256" key="1">
    <source>
        <dbReference type="SAM" id="SignalP"/>
    </source>
</evidence>
<gene>
    <name evidence="2" type="ORF">CCALI_01179</name>
</gene>
<dbReference type="InParanoid" id="S0EYL1"/>
<evidence type="ECO:0000313" key="3">
    <source>
        <dbReference type="Proteomes" id="UP000014227"/>
    </source>
</evidence>
<dbReference type="InterPro" id="IPR008930">
    <property type="entry name" value="Terpenoid_cyclase/PrenylTrfase"/>
</dbReference>
<name>S0EYL1_CHTCT</name>
<accession>S0EYL1</accession>
<keyword evidence="3" id="KW-1185">Reference proteome</keyword>
<dbReference type="EMBL" id="HF951689">
    <property type="protein sequence ID" value="CCW34998.1"/>
    <property type="molecule type" value="Genomic_DNA"/>
</dbReference>
<reference evidence="3" key="1">
    <citation type="submission" date="2013-03" db="EMBL/GenBank/DDBJ databases">
        <title>Genome sequence of Chthonomonas calidirosea, the first sequenced genome from the Armatimonadetes phylum (formally candidate division OP10).</title>
        <authorList>
            <person name="Lee K.C.Y."/>
            <person name="Morgan X.C."/>
            <person name="Dunfield P.F."/>
            <person name="Tamas I."/>
            <person name="Houghton K.M."/>
            <person name="Vyssotski M."/>
            <person name="Ryan J.L.J."/>
            <person name="Lagutin K."/>
            <person name="McDonald I.R."/>
            <person name="Stott M.B."/>
        </authorList>
    </citation>
    <scope>NUCLEOTIDE SEQUENCE [LARGE SCALE GENOMIC DNA]</scope>
    <source>
        <strain evidence="3">DSM 23976 / ICMP 18418 / T49</strain>
    </source>
</reference>
<dbReference type="AlphaFoldDB" id="S0EYL1"/>
<proteinExistence type="predicted"/>
<feature type="chain" id="PRO_5004496580" evidence="1">
    <location>
        <begin position="19"/>
        <end position="370"/>
    </location>
</feature>
<dbReference type="KEGG" id="ccz:CCALI_01179"/>
<dbReference type="SUPFAM" id="SSF48208">
    <property type="entry name" value="Six-hairpin glycosidases"/>
    <property type="match status" value="1"/>
</dbReference>
<organism evidence="2 3">
    <name type="scientific">Chthonomonas calidirosea (strain DSM 23976 / ICMP 18418 / T49)</name>
    <dbReference type="NCBI Taxonomy" id="1303518"/>
    <lineage>
        <taxon>Bacteria</taxon>
        <taxon>Bacillati</taxon>
        <taxon>Armatimonadota</taxon>
        <taxon>Chthonomonadia</taxon>
        <taxon>Chthonomonadales</taxon>
        <taxon>Chthonomonadaceae</taxon>
        <taxon>Chthonomonas</taxon>
    </lineage>
</organism>
<dbReference type="PATRIC" id="fig|1303518.3.peg.1201"/>
<dbReference type="InterPro" id="IPR008928">
    <property type="entry name" value="6-hairpin_glycosidase_sf"/>
</dbReference>
<protein>
    <submittedName>
        <fullName evidence="2">Uncharacterized protein</fullName>
    </submittedName>
</protein>
<dbReference type="SUPFAM" id="SSF48239">
    <property type="entry name" value="Terpenoid cyclases/Protein prenyltransferases"/>
    <property type="match status" value="1"/>
</dbReference>